<feature type="compositionally biased region" description="Basic and acidic residues" evidence="1">
    <location>
        <begin position="1"/>
        <end position="11"/>
    </location>
</feature>
<feature type="non-terminal residue" evidence="2">
    <location>
        <position position="46"/>
    </location>
</feature>
<sequence length="46" mass="5092">MVSDQQDKALKQDIPPYAGAPPYEGDTVITTTQPQSLQRHQHEASI</sequence>
<gene>
    <name evidence="2" type="ORF">UXM345_LOCUS37725</name>
</gene>
<accession>A0A820NH50</accession>
<proteinExistence type="predicted"/>
<protein>
    <submittedName>
        <fullName evidence="2">Uncharacterized protein</fullName>
    </submittedName>
</protein>
<dbReference type="Proteomes" id="UP000663842">
    <property type="component" value="Unassembled WGS sequence"/>
</dbReference>
<evidence type="ECO:0000313" key="2">
    <source>
        <dbReference type="EMBL" id="CAF4388271.1"/>
    </source>
</evidence>
<comment type="caution">
    <text evidence="2">The sequence shown here is derived from an EMBL/GenBank/DDBJ whole genome shotgun (WGS) entry which is preliminary data.</text>
</comment>
<feature type="compositionally biased region" description="Polar residues" evidence="1">
    <location>
        <begin position="28"/>
        <end position="38"/>
    </location>
</feature>
<organism evidence="2 3">
    <name type="scientific">Rotaria magnacalcarata</name>
    <dbReference type="NCBI Taxonomy" id="392030"/>
    <lineage>
        <taxon>Eukaryota</taxon>
        <taxon>Metazoa</taxon>
        <taxon>Spiralia</taxon>
        <taxon>Gnathifera</taxon>
        <taxon>Rotifera</taxon>
        <taxon>Eurotatoria</taxon>
        <taxon>Bdelloidea</taxon>
        <taxon>Philodinida</taxon>
        <taxon>Philodinidae</taxon>
        <taxon>Rotaria</taxon>
    </lineage>
</organism>
<reference evidence="2" key="1">
    <citation type="submission" date="2021-02" db="EMBL/GenBank/DDBJ databases">
        <authorList>
            <person name="Nowell W R."/>
        </authorList>
    </citation>
    <scope>NUCLEOTIDE SEQUENCE</scope>
</reference>
<name>A0A820NH50_9BILA</name>
<feature type="region of interest" description="Disordered" evidence="1">
    <location>
        <begin position="1"/>
        <end position="46"/>
    </location>
</feature>
<dbReference type="EMBL" id="CAJOBF010021741">
    <property type="protein sequence ID" value="CAF4388271.1"/>
    <property type="molecule type" value="Genomic_DNA"/>
</dbReference>
<evidence type="ECO:0000313" key="3">
    <source>
        <dbReference type="Proteomes" id="UP000663842"/>
    </source>
</evidence>
<evidence type="ECO:0000256" key="1">
    <source>
        <dbReference type="SAM" id="MobiDB-lite"/>
    </source>
</evidence>
<dbReference type="AlphaFoldDB" id="A0A820NH50"/>